<proteinExistence type="inferred from homology"/>
<feature type="transmembrane region" description="Helical" evidence="7">
    <location>
        <begin position="1134"/>
        <end position="1161"/>
    </location>
</feature>
<name>A0A8T1VGY6_9STRA</name>
<evidence type="ECO:0000256" key="6">
    <source>
        <dbReference type="ARBA" id="ARBA00023136"/>
    </source>
</evidence>
<feature type="transmembrane region" description="Helical" evidence="7">
    <location>
        <begin position="1202"/>
        <end position="1220"/>
    </location>
</feature>
<feature type="transmembrane region" description="Helical" evidence="7">
    <location>
        <begin position="443"/>
        <end position="460"/>
    </location>
</feature>
<reference evidence="9" key="1">
    <citation type="submission" date="2021-02" db="EMBL/GenBank/DDBJ databases">
        <authorList>
            <person name="Palmer J.M."/>
        </authorList>
    </citation>
    <scope>NUCLEOTIDE SEQUENCE</scope>
    <source>
        <strain evidence="9">SCRP734</strain>
    </source>
</reference>
<feature type="transmembrane region" description="Helical" evidence="7">
    <location>
        <begin position="1311"/>
        <end position="1332"/>
    </location>
</feature>
<dbReference type="Proteomes" id="UP000694044">
    <property type="component" value="Unassembled WGS sequence"/>
</dbReference>
<evidence type="ECO:0000313" key="9">
    <source>
        <dbReference type="EMBL" id="KAG7379403.1"/>
    </source>
</evidence>
<evidence type="ECO:0000256" key="7">
    <source>
        <dbReference type="SAM" id="Phobius"/>
    </source>
</evidence>
<dbReference type="GO" id="GO:0005524">
    <property type="term" value="F:ATP binding"/>
    <property type="evidence" value="ECO:0007669"/>
    <property type="project" value="InterPro"/>
</dbReference>
<dbReference type="GO" id="GO:0016020">
    <property type="term" value="C:membrane"/>
    <property type="evidence" value="ECO:0007669"/>
    <property type="project" value="UniProtKB-SubCell"/>
</dbReference>
<dbReference type="InterPro" id="IPR043926">
    <property type="entry name" value="ABCG_dom"/>
</dbReference>
<feature type="transmembrane region" description="Helical" evidence="7">
    <location>
        <begin position="498"/>
        <end position="518"/>
    </location>
</feature>
<feature type="transmembrane region" description="Helical" evidence="7">
    <location>
        <begin position="555"/>
        <end position="576"/>
    </location>
</feature>
<dbReference type="Pfam" id="PF19055">
    <property type="entry name" value="ABC2_membrane_7"/>
    <property type="match status" value="2"/>
</dbReference>
<keyword evidence="3" id="KW-0813">Transport</keyword>
<dbReference type="PANTHER" id="PTHR19241">
    <property type="entry name" value="ATP-BINDING CASSETTE TRANSPORTER"/>
    <property type="match status" value="1"/>
</dbReference>
<keyword evidence="10" id="KW-1185">Reference proteome</keyword>
<dbReference type="PROSITE" id="PS50893">
    <property type="entry name" value="ABC_TRANSPORTER_2"/>
    <property type="match status" value="2"/>
</dbReference>
<dbReference type="InterPro" id="IPR013525">
    <property type="entry name" value="ABC2_TM"/>
</dbReference>
<dbReference type="OrthoDB" id="66620at2759"/>
<feature type="transmembrane region" description="Helical" evidence="7">
    <location>
        <begin position="1173"/>
        <end position="1195"/>
    </location>
</feature>
<evidence type="ECO:0000259" key="8">
    <source>
        <dbReference type="PROSITE" id="PS50893"/>
    </source>
</evidence>
<comment type="caution">
    <text evidence="9">The sequence shown here is derived from an EMBL/GenBank/DDBJ whole genome shotgun (WGS) entry which is preliminary data.</text>
</comment>
<keyword evidence="4 7" id="KW-0812">Transmembrane</keyword>
<feature type="transmembrane region" description="Helical" evidence="7">
    <location>
        <begin position="417"/>
        <end position="436"/>
    </location>
</feature>
<dbReference type="InterPro" id="IPR003593">
    <property type="entry name" value="AAA+_ATPase"/>
</dbReference>
<accession>A0A8T1VGY6</accession>
<keyword evidence="6 7" id="KW-0472">Membrane</keyword>
<evidence type="ECO:0000256" key="3">
    <source>
        <dbReference type="ARBA" id="ARBA00022448"/>
    </source>
</evidence>
<dbReference type="FunFam" id="3.40.50.300:FF:000289">
    <property type="entry name" value="ABC transporter G family member 31"/>
    <property type="match status" value="1"/>
</dbReference>
<feature type="transmembrane region" description="Helical" evidence="7">
    <location>
        <begin position="644"/>
        <end position="667"/>
    </location>
</feature>
<dbReference type="SMART" id="SM00382">
    <property type="entry name" value="AAA"/>
    <property type="match status" value="2"/>
</dbReference>
<evidence type="ECO:0000256" key="4">
    <source>
        <dbReference type="ARBA" id="ARBA00022692"/>
    </source>
</evidence>
<keyword evidence="5 7" id="KW-1133">Transmembrane helix</keyword>
<dbReference type="CDD" id="cd03232">
    <property type="entry name" value="ABCG_PDR_domain2"/>
    <property type="match status" value="1"/>
</dbReference>
<dbReference type="EMBL" id="JAGDFM010000351">
    <property type="protein sequence ID" value="KAG7379403.1"/>
    <property type="molecule type" value="Genomic_DNA"/>
</dbReference>
<evidence type="ECO:0000256" key="1">
    <source>
        <dbReference type="ARBA" id="ARBA00004141"/>
    </source>
</evidence>
<organism evidence="9 10">
    <name type="scientific">Phytophthora pseudosyringae</name>
    <dbReference type="NCBI Taxonomy" id="221518"/>
    <lineage>
        <taxon>Eukaryota</taxon>
        <taxon>Sar</taxon>
        <taxon>Stramenopiles</taxon>
        <taxon>Oomycota</taxon>
        <taxon>Peronosporomycetes</taxon>
        <taxon>Peronosporales</taxon>
        <taxon>Peronosporaceae</taxon>
        <taxon>Phytophthora</taxon>
    </lineage>
</organism>
<dbReference type="Pfam" id="PF00005">
    <property type="entry name" value="ABC_tran"/>
    <property type="match status" value="2"/>
</dbReference>
<feature type="transmembrane region" description="Helical" evidence="7">
    <location>
        <begin position="525"/>
        <end position="549"/>
    </location>
</feature>
<dbReference type="InterPro" id="IPR003439">
    <property type="entry name" value="ABC_transporter-like_ATP-bd"/>
</dbReference>
<dbReference type="InterPro" id="IPR034003">
    <property type="entry name" value="ABCG_PDR_2"/>
</dbReference>
<comment type="subcellular location">
    <subcellularLocation>
        <location evidence="1">Membrane</location>
        <topology evidence="1">Multi-pass membrane protein</topology>
    </subcellularLocation>
</comment>
<protein>
    <recommendedName>
        <fullName evidence="8">ABC transporter domain-containing protein</fullName>
    </recommendedName>
</protein>
<evidence type="ECO:0000256" key="5">
    <source>
        <dbReference type="ARBA" id="ARBA00022989"/>
    </source>
</evidence>
<dbReference type="GO" id="GO:0016887">
    <property type="term" value="F:ATP hydrolysis activity"/>
    <property type="evidence" value="ECO:0007669"/>
    <property type="project" value="InterPro"/>
</dbReference>
<feature type="transmembrane region" description="Helical" evidence="7">
    <location>
        <begin position="1092"/>
        <end position="1113"/>
    </location>
</feature>
<dbReference type="GO" id="GO:0140359">
    <property type="term" value="F:ABC-type transporter activity"/>
    <property type="evidence" value="ECO:0007669"/>
    <property type="project" value="InterPro"/>
</dbReference>
<feature type="domain" description="ABC transporter" evidence="8">
    <location>
        <begin position="81"/>
        <end position="317"/>
    </location>
</feature>
<dbReference type="Pfam" id="PF01061">
    <property type="entry name" value="ABC2_membrane"/>
    <property type="match status" value="2"/>
</dbReference>
<sequence>MGDRNESHVTKRLSYESGAALMAEGPQVLHNLIASKMEAATGRPLPEVNVQFSNLSISADISVADKNDAKNELPTMFNETKKMLTVSKKHTVRKDVLKNVTGAFKPGTITLLLGQPGSGKSSLMEILSGRFPIEKNITCDKHYPLLTVKETLAFAHEVGGAEFLREAQEKQADQANSEALEALRSMSSHYPDVVVQQLGLQNCQDTIVGDTMTRGVSGGERKRVTTAEMEFGMKSVTLMDEISTGLDSAATFDIINTQRSVAKKLRKTVVVALLQPSPEVFALFDDVMILNEGEVTYHGPCNRVQSYFEELGFSCPPERDLADFLLDLGTSQQYRYQIDSYQRNQPRLASKFAAYFRQSPIHQETLYQVASLADPKALQRAEDRLEKVPVFQQAFLPSLRTLLRRQVMVLYRNKPFIIGRVLMILIMGLLYSTVFYDIDPTEVSVVMGVLFATILFLSMGQSSQVPTYIAERDIFYKQRTANFFSTQAYVLATSASQIPLVLAESVIFGVMVYWICGFEADATRFVLFEIILFLTNLAMGMWFSFLAAVSPNANVAAPLGIVSLLVFIIFAGFIVTKDNIPDFLIWGHWISPMSWSLRALAINQYRAGSFDVCVYESIDYCATYGVTMGEYNLKLFSMQTDKVWVLYGIIYTFAIYLVFMFLSYLGLEYLRFQAPENVDVSENAGEDASYALVETPKNGHSANTADCAVGIESRERHSVDPVTVAFQDLWYSVPDPHNPKESLDLLKGINGFALPGSITALMGSSGAGKTTLMDVIAGRKTGGTITGKILLNGYEASDLAIRRSTGYCEQMDVHSDAATFREALTFSSFLRQDSSVSDASKSDSVDECMELLGLEDIADQIIRGSSMEQMKRLTIGVELAAQPSVIFLDEPTSGLDARSAELIMTGVRKVADSGRTIICTIHQPSSDVFALFDSLLLLKRGGETVFFGDLGDKCRNLTDYFEGIPGVSSLPSGYNPATWMLEGIGAGVSNGAITTDFVKVFNESSNKQLLDANMAKEGISVPSPDLPEMVFGEKRAANSVTQMKFVVVRFIRTYWRTPSYNLTRILVSLFLGAVFGLVFVDATYTTYSSLNSGVGLVYMAALFNAFVSFESVLPVMFADRAAFYRERASQTYNAFWYFVGSTIVEIPYSFVSGLFFTVVFYPLVGFTGFDTALIFWLAYSMMTLMQVYQGQVLAFVFPTEEVAIVAGYLVNAIFMMFMGFTPPANAIPSGYTWLYKISPLKYPLSTMVSLVFADCDHLPTWDESTQTYLSIGSKLGCQPMANAPVTVGHTTLKEYTEDHFGMKHDRIARNFAVIVGIIVIYRVLGLLAIRFVNHQKR</sequence>
<evidence type="ECO:0000313" key="10">
    <source>
        <dbReference type="Proteomes" id="UP000694044"/>
    </source>
</evidence>
<feature type="domain" description="ABC transporter" evidence="8">
    <location>
        <begin position="724"/>
        <end position="966"/>
    </location>
</feature>
<comment type="similarity">
    <text evidence="2">Belongs to the ABC transporter superfamily. ABCG family. PDR (TC 3.A.1.205) subfamily.</text>
</comment>
<evidence type="ECO:0000256" key="2">
    <source>
        <dbReference type="ARBA" id="ARBA00006012"/>
    </source>
</evidence>
<gene>
    <name evidence="9" type="ORF">PHYPSEUDO_008665</name>
</gene>
<feature type="transmembrane region" description="Helical" evidence="7">
    <location>
        <begin position="1062"/>
        <end position="1080"/>
    </location>
</feature>